<dbReference type="InterPro" id="IPR001647">
    <property type="entry name" value="HTH_TetR"/>
</dbReference>
<evidence type="ECO:0000256" key="3">
    <source>
        <dbReference type="ARBA" id="ARBA00023125"/>
    </source>
</evidence>
<keyword evidence="8" id="KW-1185">Reference proteome</keyword>
<keyword evidence="1" id="KW-0678">Repressor</keyword>
<dbReference type="InterPro" id="IPR036271">
    <property type="entry name" value="Tet_transcr_reg_TetR-rel_C_sf"/>
</dbReference>
<evidence type="ECO:0000256" key="5">
    <source>
        <dbReference type="PROSITE-ProRule" id="PRU00335"/>
    </source>
</evidence>
<evidence type="ECO:0000256" key="1">
    <source>
        <dbReference type="ARBA" id="ARBA00022491"/>
    </source>
</evidence>
<dbReference type="Pfam" id="PF13977">
    <property type="entry name" value="TetR_C_6"/>
    <property type="match status" value="1"/>
</dbReference>
<comment type="caution">
    <text evidence="7">The sequence shown here is derived from an EMBL/GenBank/DDBJ whole genome shotgun (WGS) entry which is preliminary data.</text>
</comment>
<dbReference type="InterPro" id="IPR039538">
    <property type="entry name" value="BetI_C"/>
</dbReference>
<dbReference type="SUPFAM" id="SSF46689">
    <property type="entry name" value="Homeodomain-like"/>
    <property type="match status" value="1"/>
</dbReference>
<protein>
    <recommendedName>
        <fullName evidence="6">HTH tetR-type domain-containing protein</fullName>
    </recommendedName>
</protein>
<dbReference type="EMBL" id="BAABAE010000003">
    <property type="protein sequence ID" value="GAA3739772.1"/>
    <property type="molecule type" value="Genomic_DNA"/>
</dbReference>
<dbReference type="PANTHER" id="PTHR30055">
    <property type="entry name" value="HTH-TYPE TRANSCRIPTIONAL REGULATOR RUTR"/>
    <property type="match status" value="1"/>
</dbReference>
<organism evidence="7 8">
    <name type="scientific">Leifsonella bigeumensis</name>
    <dbReference type="NCBI Taxonomy" id="433643"/>
    <lineage>
        <taxon>Bacteria</taxon>
        <taxon>Bacillati</taxon>
        <taxon>Actinomycetota</taxon>
        <taxon>Actinomycetes</taxon>
        <taxon>Micrococcales</taxon>
        <taxon>Microbacteriaceae</taxon>
        <taxon>Leifsonella</taxon>
    </lineage>
</organism>
<evidence type="ECO:0000313" key="7">
    <source>
        <dbReference type="EMBL" id="GAA3739772.1"/>
    </source>
</evidence>
<feature type="DNA-binding region" description="H-T-H motif" evidence="5">
    <location>
        <begin position="30"/>
        <end position="49"/>
    </location>
</feature>
<reference evidence="8" key="1">
    <citation type="journal article" date="2019" name="Int. J. Syst. Evol. Microbiol.">
        <title>The Global Catalogue of Microorganisms (GCM) 10K type strain sequencing project: providing services to taxonomists for standard genome sequencing and annotation.</title>
        <authorList>
            <consortium name="The Broad Institute Genomics Platform"/>
            <consortium name="The Broad Institute Genome Sequencing Center for Infectious Disease"/>
            <person name="Wu L."/>
            <person name="Ma J."/>
        </authorList>
    </citation>
    <scope>NUCLEOTIDE SEQUENCE [LARGE SCALE GENOMIC DNA]</scope>
    <source>
        <strain evidence="8">JCM 16949</strain>
    </source>
</reference>
<dbReference type="PROSITE" id="PS50977">
    <property type="entry name" value="HTH_TETR_2"/>
    <property type="match status" value="1"/>
</dbReference>
<evidence type="ECO:0000256" key="4">
    <source>
        <dbReference type="ARBA" id="ARBA00023163"/>
    </source>
</evidence>
<proteinExistence type="predicted"/>
<dbReference type="Gene3D" id="1.10.357.10">
    <property type="entry name" value="Tetracycline Repressor, domain 2"/>
    <property type="match status" value="1"/>
</dbReference>
<accession>A0ABP7FH53</accession>
<evidence type="ECO:0000313" key="8">
    <source>
        <dbReference type="Proteomes" id="UP001501004"/>
    </source>
</evidence>
<keyword evidence="4" id="KW-0804">Transcription</keyword>
<gene>
    <name evidence="7" type="ORF">GCM10022239_14250</name>
</gene>
<dbReference type="InterPro" id="IPR009057">
    <property type="entry name" value="Homeodomain-like_sf"/>
</dbReference>
<evidence type="ECO:0000259" key="6">
    <source>
        <dbReference type="PROSITE" id="PS50977"/>
    </source>
</evidence>
<dbReference type="Pfam" id="PF00440">
    <property type="entry name" value="TetR_N"/>
    <property type="match status" value="1"/>
</dbReference>
<keyword evidence="2" id="KW-0805">Transcription regulation</keyword>
<feature type="domain" description="HTH tetR-type" evidence="6">
    <location>
        <begin position="7"/>
        <end position="67"/>
    </location>
</feature>
<name>A0ABP7FH53_9MICO</name>
<dbReference type="InterPro" id="IPR050109">
    <property type="entry name" value="HTH-type_TetR-like_transc_reg"/>
</dbReference>
<dbReference type="RefSeq" id="WP_344755181.1">
    <property type="nucleotide sequence ID" value="NZ_BAABAE010000003.1"/>
</dbReference>
<dbReference type="SUPFAM" id="SSF48498">
    <property type="entry name" value="Tetracyclin repressor-like, C-terminal domain"/>
    <property type="match status" value="1"/>
</dbReference>
<dbReference type="Proteomes" id="UP001501004">
    <property type="component" value="Unassembled WGS sequence"/>
</dbReference>
<dbReference type="PANTHER" id="PTHR30055:SF231">
    <property type="entry name" value="TRANSCRIPTIONAL REGULATORY PROTEIN (PROBABLY DEOR-FAMILY)-RELATED"/>
    <property type="match status" value="1"/>
</dbReference>
<keyword evidence="3 5" id="KW-0238">DNA-binding</keyword>
<evidence type="ECO:0000256" key="2">
    <source>
        <dbReference type="ARBA" id="ARBA00023015"/>
    </source>
</evidence>
<sequence>MARLSSAQRRVELVQAALRVIERDGVHGATTRAIVAEADMPLASFHYAFRSRDEMIRELIAFVVEQEGLAAEGSLRPGTDIRGTVRAGLQGYFDLVVADPNREQAMFELFHYALRTEELRDLPRLQYERYHRTAAAVLEAGAAQTGIAWSIPVADLARLLVTLTDGLTLAWLADRDDAAAARTMDFAADTISAFAQPPTPKEHTQ</sequence>